<evidence type="ECO:0000256" key="2">
    <source>
        <dbReference type="ARBA" id="ARBA00022692"/>
    </source>
</evidence>
<dbReference type="GO" id="GO:0015165">
    <property type="term" value="F:pyrimidine nucleotide-sugar transmembrane transporter activity"/>
    <property type="evidence" value="ECO:0007669"/>
    <property type="project" value="InterPro"/>
</dbReference>
<feature type="transmembrane region" description="Helical" evidence="5">
    <location>
        <begin position="112"/>
        <end position="129"/>
    </location>
</feature>
<dbReference type="PANTHER" id="PTHR10231">
    <property type="entry name" value="NUCLEOTIDE-SUGAR TRANSMEMBRANE TRANSPORTER"/>
    <property type="match status" value="1"/>
</dbReference>
<feature type="transmembrane region" description="Helical" evidence="5">
    <location>
        <begin position="141"/>
        <end position="165"/>
    </location>
</feature>
<evidence type="ECO:0000313" key="7">
    <source>
        <dbReference type="Proteomes" id="UP000188320"/>
    </source>
</evidence>
<evidence type="ECO:0000256" key="1">
    <source>
        <dbReference type="ARBA" id="ARBA00004141"/>
    </source>
</evidence>
<comment type="subcellular location">
    <subcellularLocation>
        <location evidence="1">Membrane</location>
        <topology evidence="1">Multi-pass membrane protein</topology>
    </subcellularLocation>
</comment>
<gene>
    <name evidence="6" type="ORF">AX774_g2639</name>
</gene>
<organism evidence="6 7">
    <name type="scientific">Zancudomyces culisetae</name>
    <name type="common">Gut fungus</name>
    <name type="synonym">Smittium culisetae</name>
    <dbReference type="NCBI Taxonomy" id="1213189"/>
    <lineage>
        <taxon>Eukaryota</taxon>
        <taxon>Fungi</taxon>
        <taxon>Fungi incertae sedis</taxon>
        <taxon>Zoopagomycota</taxon>
        <taxon>Kickxellomycotina</taxon>
        <taxon>Harpellomycetes</taxon>
        <taxon>Harpellales</taxon>
        <taxon>Legeriomycetaceae</taxon>
        <taxon>Zancudomyces</taxon>
    </lineage>
</organism>
<evidence type="ECO:0000256" key="5">
    <source>
        <dbReference type="SAM" id="Phobius"/>
    </source>
</evidence>
<dbReference type="Proteomes" id="UP000188320">
    <property type="component" value="Unassembled WGS sequence"/>
</dbReference>
<dbReference type="GO" id="GO:0000139">
    <property type="term" value="C:Golgi membrane"/>
    <property type="evidence" value="ECO:0007669"/>
    <property type="project" value="InterPro"/>
</dbReference>
<feature type="transmembrane region" description="Helical" evidence="5">
    <location>
        <begin position="172"/>
        <end position="192"/>
    </location>
</feature>
<keyword evidence="7" id="KW-1185">Reference proteome</keyword>
<keyword evidence="4 5" id="KW-0472">Membrane</keyword>
<sequence>MEDGDSGNTVHTTKQSAILLCLQIGCDDVSDSQPAEDSNNSNMFGVDIENGVAVVQIETPSTKASTVVIHSPAARFQGLLASLLGSFTSGLAGVYFELVLKSSQGSIWLRNVQIATFSIIPALIGMIYVDGSKILTTGPFYGYNIWTILTILDQALGGLLVAVVVKYADNILKGFATSLSIIISSIVSVYLFGMRMSLFFTFGATLVVAAAYVYGVTPTKPTK</sequence>
<protein>
    <submittedName>
        <fullName evidence="6">UDP-galactose translocator</fullName>
    </submittedName>
</protein>
<dbReference type="Pfam" id="PF04142">
    <property type="entry name" value="Nuc_sug_transp"/>
    <property type="match status" value="1"/>
</dbReference>
<dbReference type="NCBIfam" id="TIGR00803">
    <property type="entry name" value="nst"/>
    <property type="match status" value="1"/>
</dbReference>
<dbReference type="AlphaFoldDB" id="A0A1R1PSC0"/>
<reference evidence="7" key="1">
    <citation type="submission" date="2017-01" db="EMBL/GenBank/DDBJ databases">
        <authorList>
            <person name="Wang Y."/>
            <person name="White M."/>
            <person name="Kvist S."/>
            <person name="Moncalvo J.-M."/>
        </authorList>
    </citation>
    <scope>NUCLEOTIDE SEQUENCE [LARGE SCALE GENOMIC DNA]</scope>
    <source>
        <strain evidence="7">COL-18-3</strain>
    </source>
</reference>
<comment type="caution">
    <text evidence="6">The sequence shown here is derived from an EMBL/GenBank/DDBJ whole genome shotgun (WGS) entry which is preliminary data.</text>
</comment>
<feature type="transmembrane region" description="Helical" evidence="5">
    <location>
        <begin position="198"/>
        <end position="217"/>
    </location>
</feature>
<feature type="transmembrane region" description="Helical" evidence="5">
    <location>
        <begin position="79"/>
        <end position="100"/>
    </location>
</feature>
<evidence type="ECO:0000256" key="3">
    <source>
        <dbReference type="ARBA" id="ARBA00022989"/>
    </source>
</evidence>
<evidence type="ECO:0000256" key="4">
    <source>
        <dbReference type="ARBA" id="ARBA00023136"/>
    </source>
</evidence>
<dbReference type="OrthoDB" id="408493at2759"/>
<dbReference type="InterPro" id="IPR007271">
    <property type="entry name" value="Nuc_sug_transpt"/>
</dbReference>
<keyword evidence="3 5" id="KW-1133">Transmembrane helix</keyword>
<accession>A0A1R1PSC0</accession>
<evidence type="ECO:0000313" key="6">
    <source>
        <dbReference type="EMBL" id="OMH83858.1"/>
    </source>
</evidence>
<name>A0A1R1PSC0_ZANCU</name>
<dbReference type="EMBL" id="LSSK01000297">
    <property type="protein sequence ID" value="OMH83858.1"/>
    <property type="molecule type" value="Genomic_DNA"/>
</dbReference>
<keyword evidence="2 5" id="KW-0812">Transmembrane</keyword>
<proteinExistence type="predicted"/>